<feature type="active site" description="Proton donor" evidence="11">
    <location>
        <position position="66"/>
    </location>
</feature>
<evidence type="ECO:0000256" key="7">
    <source>
        <dbReference type="ARBA" id="ARBA00022801"/>
    </source>
</evidence>
<dbReference type="InterPro" id="IPR023214">
    <property type="entry name" value="HAD_sf"/>
</dbReference>
<dbReference type="CDD" id="cd04309">
    <property type="entry name" value="HAD_PSP_eu"/>
    <property type="match status" value="1"/>
</dbReference>
<dbReference type="GO" id="GO:0009507">
    <property type="term" value="C:chloroplast"/>
    <property type="evidence" value="ECO:0007669"/>
    <property type="project" value="TreeGrafter"/>
</dbReference>
<keyword evidence="7" id="KW-0378">Hydrolase</keyword>
<evidence type="ECO:0000256" key="2">
    <source>
        <dbReference type="ARBA" id="ARBA00005135"/>
    </source>
</evidence>
<evidence type="ECO:0000256" key="3">
    <source>
        <dbReference type="ARBA" id="ARBA00009184"/>
    </source>
</evidence>
<evidence type="ECO:0000256" key="1">
    <source>
        <dbReference type="ARBA" id="ARBA00001946"/>
    </source>
</evidence>
<dbReference type="InterPro" id="IPR004469">
    <property type="entry name" value="PSP"/>
</dbReference>
<dbReference type="PANTHER" id="PTHR43344:SF2">
    <property type="entry name" value="PHOSPHOSERINE PHOSPHATASE"/>
    <property type="match status" value="1"/>
</dbReference>
<comment type="similarity">
    <text evidence="3">Belongs to the HAD-like hydrolase superfamily. SerB family.</text>
</comment>
<evidence type="ECO:0000313" key="13">
    <source>
        <dbReference type="Proteomes" id="UP001054857"/>
    </source>
</evidence>
<dbReference type="AlphaFoldDB" id="A0AAD3DU26"/>
<evidence type="ECO:0000256" key="8">
    <source>
        <dbReference type="ARBA" id="ARBA00022842"/>
    </source>
</evidence>
<evidence type="ECO:0000256" key="5">
    <source>
        <dbReference type="ARBA" id="ARBA00022605"/>
    </source>
</evidence>
<dbReference type="Gene3D" id="3.40.50.1000">
    <property type="entry name" value="HAD superfamily/HAD-like"/>
    <property type="match status" value="1"/>
</dbReference>
<reference evidence="12 13" key="1">
    <citation type="journal article" date="2021" name="Sci. Rep.">
        <title>Genome sequencing of the multicellular alga Astrephomene provides insights into convergent evolution of germ-soma differentiation.</title>
        <authorList>
            <person name="Yamashita S."/>
            <person name="Yamamoto K."/>
            <person name="Matsuzaki R."/>
            <person name="Suzuki S."/>
            <person name="Yamaguchi H."/>
            <person name="Hirooka S."/>
            <person name="Minakuchi Y."/>
            <person name="Miyagishima S."/>
            <person name="Kawachi M."/>
            <person name="Toyoda A."/>
            <person name="Nozaki H."/>
        </authorList>
    </citation>
    <scope>NUCLEOTIDE SEQUENCE [LARGE SCALE GENOMIC DNA]</scope>
    <source>
        <strain evidence="12 13">NIES-4017</strain>
    </source>
</reference>
<dbReference type="PANTHER" id="PTHR43344">
    <property type="entry name" value="PHOSPHOSERINE PHOSPHATASE"/>
    <property type="match status" value="1"/>
</dbReference>
<dbReference type="Pfam" id="PF00702">
    <property type="entry name" value="Hydrolase"/>
    <property type="match status" value="1"/>
</dbReference>
<feature type="active site" description="Nucleophile" evidence="11">
    <location>
        <position position="64"/>
    </location>
</feature>
<evidence type="ECO:0000256" key="9">
    <source>
        <dbReference type="ARBA" id="ARBA00023299"/>
    </source>
</evidence>
<comment type="caution">
    <text evidence="12">The sequence shown here is derived from an EMBL/GenBank/DDBJ whole genome shotgun (WGS) entry which is preliminary data.</text>
</comment>
<comment type="cofactor">
    <cofactor evidence="1">
        <name>Mg(2+)</name>
        <dbReference type="ChEBI" id="CHEBI:18420"/>
    </cofactor>
</comment>
<comment type="pathway">
    <text evidence="2">Amino-acid biosynthesis; L-serine biosynthesis; L-serine from 3-phospho-D-glycerate: step 3/3.</text>
</comment>
<name>A0AAD3DU26_9CHLO</name>
<protein>
    <recommendedName>
        <fullName evidence="4">phosphoserine phosphatase</fullName>
        <ecNumber evidence="4">3.1.3.3</ecNumber>
    </recommendedName>
    <alternativeName>
        <fullName evidence="10">O-phosphoserine phosphohydrolase</fullName>
    </alternativeName>
</protein>
<evidence type="ECO:0000256" key="11">
    <source>
        <dbReference type="PIRSR" id="PIRSR604469-1"/>
    </source>
</evidence>
<dbReference type="InterPro" id="IPR036412">
    <property type="entry name" value="HAD-like_sf"/>
</dbReference>
<keyword evidence="9" id="KW-0718">Serine biosynthesis</keyword>
<keyword evidence="8" id="KW-0460">Magnesium</keyword>
<dbReference type="NCBIfam" id="TIGR01488">
    <property type="entry name" value="HAD-SF-IB"/>
    <property type="match status" value="1"/>
</dbReference>
<evidence type="ECO:0000313" key="12">
    <source>
        <dbReference type="EMBL" id="GFR47109.1"/>
    </source>
</evidence>
<dbReference type="GO" id="GO:0000287">
    <property type="term" value="F:magnesium ion binding"/>
    <property type="evidence" value="ECO:0007669"/>
    <property type="project" value="TreeGrafter"/>
</dbReference>
<organism evidence="12 13">
    <name type="scientific">Astrephomene gubernaculifera</name>
    <dbReference type="NCBI Taxonomy" id="47775"/>
    <lineage>
        <taxon>Eukaryota</taxon>
        <taxon>Viridiplantae</taxon>
        <taxon>Chlorophyta</taxon>
        <taxon>core chlorophytes</taxon>
        <taxon>Chlorophyceae</taxon>
        <taxon>CS clade</taxon>
        <taxon>Chlamydomonadales</taxon>
        <taxon>Astrephomenaceae</taxon>
        <taxon>Astrephomene</taxon>
    </lineage>
</organism>
<dbReference type="InterPro" id="IPR050582">
    <property type="entry name" value="HAD-like_SerB"/>
</dbReference>
<dbReference type="SUPFAM" id="SSF56784">
    <property type="entry name" value="HAD-like"/>
    <property type="match status" value="1"/>
</dbReference>
<accession>A0AAD3DU26</accession>
<dbReference type="EC" id="3.1.3.3" evidence="4"/>
<dbReference type="NCBIfam" id="TIGR00338">
    <property type="entry name" value="serB"/>
    <property type="match status" value="1"/>
</dbReference>
<gene>
    <name evidence="12" type="ORF">Agub_g8794</name>
</gene>
<proteinExistence type="inferred from homology"/>
<keyword evidence="13" id="KW-1185">Reference proteome</keyword>
<keyword evidence="5" id="KW-0028">Amino-acid biosynthesis</keyword>
<evidence type="ECO:0000256" key="10">
    <source>
        <dbReference type="ARBA" id="ARBA00031693"/>
    </source>
</evidence>
<dbReference type="Gene3D" id="1.10.150.210">
    <property type="entry name" value="Phosphoserine phosphatase, domain 2"/>
    <property type="match status" value="1"/>
</dbReference>
<dbReference type="GO" id="GO:0006564">
    <property type="term" value="P:L-serine biosynthetic process"/>
    <property type="evidence" value="ECO:0007669"/>
    <property type="project" value="UniProtKB-KW"/>
</dbReference>
<dbReference type="GO" id="GO:0036424">
    <property type="term" value="F:L-phosphoserine phosphatase activity"/>
    <property type="evidence" value="ECO:0007669"/>
    <property type="project" value="InterPro"/>
</dbReference>
<evidence type="ECO:0000256" key="6">
    <source>
        <dbReference type="ARBA" id="ARBA00022723"/>
    </source>
</evidence>
<sequence length="279" mass="30229">MRSQLLSRSSAHAATAAPRCLTRATRALRLTRVMSAAAQPVSSTVELKPEVAHKLRTAEAVCFDVDSTFCEDESIDELAAFLGVGEQVAALTAKAMGGTVEFKEALRTRLGVMKPTRADVDRFLREHPHRVTKGIPELVSLLRSRGQEVFLVSGGFRQIIHPLAESLGIPLSHVFANSILFDSEGHYAGFDESEFTCRSGGKPAAVRHIKDKYGYSNVVMVGDGATDAEARVEGAASLFIGYGGVVVRKNVAEKADWFIMDIQQMIDVLKSGCCGNCRK</sequence>
<dbReference type="Proteomes" id="UP001054857">
    <property type="component" value="Unassembled WGS sequence"/>
</dbReference>
<keyword evidence="6" id="KW-0479">Metal-binding</keyword>
<dbReference type="EMBL" id="BMAR01000017">
    <property type="protein sequence ID" value="GFR47109.1"/>
    <property type="molecule type" value="Genomic_DNA"/>
</dbReference>
<evidence type="ECO:0000256" key="4">
    <source>
        <dbReference type="ARBA" id="ARBA00012640"/>
    </source>
</evidence>